<dbReference type="GO" id="GO:0008757">
    <property type="term" value="F:S-adenosylmethionine-dependent methyltransferase activity"/>
    <property type="evidence" value="ECO:0007669"/>
    <property type="project" value="InterPro"/>
</dbReference>
<dbReference type="SMART" id="SM00260">
    <property type="entry name" value="CheW"/>
    <property type="match status" value="1"/>
</dbReference>
<gene>
    <name evidence="3" type="ORF">IWA51_08700</name>
</gene>
<dbReference type="AlphaFoldDB" id="A0A7T3RC00"/>
<dbReference type="PROSITE" id="PS50123">
    <property type="entry name" value="CHER"/>
    <property type="match status" value="1"/>
</dbReference>
<dbReference type="InterPro" id="IPR039315">
    <property type="entry name" value="CheW"/>
</dbReference>
<dbReference type="InterPro" id="IPR002545">
    <property type="entry name" value="CheW-lke_dom"/>
</dbReference>
<evidence type="ECO:0000313" key="3">
    <source>
        <dbReference type="EMBL" id="QQA00349.1"/>
    </source>
</evidence>
<dbReference type="GO" id="GO:0005829">
    <property type="term" value="C:cytosol"/>
    <property type="evidence" value="ECO:0007669"/>
    <property type="project" value="TreeGrafter"/>
</dbReference>
<dbReference type="Gene3D" id="3.40.50.150">
    <property type="entry name" value="Vaccinia Virus protein VP39"/>
    <property type="match status" value="1"/>
</dbReference>
<name>A0A7T3RC00_9SPIR</name>
<dbReference type="CDD" id="cd00732">
    <property type="entry name" value="CheW"/>
    <property type="match status" value="1"/>
</dbReference>
<evidence type="ECO:0000259" key="2">
    <source>
        <dbReference type="PROSITE" id="PS50851"/>
    </source>
</evidence>
<dbReference type="InterPro" id="IPR022642">
    <property type="entry name" value="CheR_C"/>
</dbReference>
<dbReference type="Proteomes" id="UP000595224">
    <property type="component" value="Chromosome"/>
</dbReference>
<dbReference type="Gene3D" id="2.40.50.180">
    <property type="entry name" value="CheA-289, Domain 4"/>
    <property type="match status" value="1"/>
</dbReference>
<proteinExistence type="predicted"/>
<dbReference type="SMART" id="SM00138">
    <property type="entry name" value="MeTrc"/>
    <property type="match status" value="1"/>
</dbReference>
<feature type="domain" description="CheW-like" evidence="2">
    <location>
        <begin position="37"/>
        <end position="179"/>
    </location>
</feature>
<dbReference type="EMBL" id="CP064936">
    <property type="protein sequence ID" value="QQA00349.1"/>
    <property type="molecule type" value="Genomic_DNA"/>
</dbReference>
<dbReference type="SUPFAM" id="SSF50341">
    <property type="entry name" value="CheW-like"/>
    <property type="match status" value="1"/>
</dbReference>
<keyword evidence="4" id="KW-1185">Reference proteome</keyword>
<dbReference type="PANTHER" id="PTHR22617">
    <property type="entry name" value="CHEMOTAXIS SENSOR HISTIDINE KINASE-RELATED"/>
    <property type="match status" value="1"/>
</dbReference>
<dbReference type="GO" id="GO:0006935">
    <property type="term" value="P:chemotaxis"/>
    <property type="evidence" value="ECO:0007669"/>
    <property type="project" value="InterPro"/>
</dbReference>
<dbReference type="Pfam" id="PF01584">
    <property type="entry name" value="CheW"/>
    <property type="match status" value="1"/>
</dbReference>
<evidence type="ECO:0000259" key="1">
    <source>
        <dbReference type="PROSITE" id="PS50123"/>
    </source>
</evidence>
<protein>
    <submittedName>
        <fullName evidence="3">Chemotaxis protein CheW</fullName>
    </submittedName>
</protein>
<dbReference type="KEGG" id="tper:IWA51_08700"/>
<dbReference type="Pfam" id="PF01739">
    <property type="entry name" value="CheR"/>
    <property type="match status" value="1"/>
</dbReference>
<dbReference type="PROSITE" id="PS50851">
    <property type="entry name" value="CHEW"/>
    <property type="match status" value="1"/>
</dbReference>
<feature type="domain" description="CheR-type methyltransferase" evidence="1">
    <location>
        <begin position="311"/>
        <end position="454"/>
    </location>
</feature>
<dbReference type="Gene3D" id="2.30.30.40">
    <property type="entry name" value="SH3 Domains"/>
    <property type="match status" value="1"/>
</dbReference>
<dbReference type="PANTHER" id="PTHR22617:SF23">
    <property type="entry name" value="CHEMOTAXIS PROTEIN CHEW"/>
    <property type="match status" value="1"/>
</dbReference>
<dbReference type="RefSeq" id="WP_198442131.1">
    <property type="nucleotide sequence ID" value="NZ_CBCSHE010000001.1"/>
</dbReference>
<accession>A0A7T3RC00</accession>
<dbReference type="InterPro" id="IPR029063">
    <property type="entry name" value="SAM-dependent_MTases_sf"/>
</dbReference>
<sequence>MATIQDKLSILAKTTEAFDDSSDSRLSDEKKKVTLVDFKMVTFSLSGKDYAIDIMKVKEIAKAGHFTYVPNTLPFVRGVYNLRGDIIPIIDLRLFFNIDVSESDDEALENMLIVTVGEQTFGVVVDDIDKVVGIQKSSIQPPHPLFGDINIKYIYGVVEAEKRLYILLDIDRIFGVHSIEEAREMAASAKRNISAEEKEEEIPARLEEKTAEEKVAAVVASESKSKEDIAAENMHFVSESLKNLRKFSVNSITEDWFKNRFKEWSEARGENIQLLNEADADSFLAPFYSRCNGTWWTEEYAQSVYKILPDNSARNIVVWNPGCGKGFESYSLACILKKRYPNASIKIYAHDVDLLSVSNAPLMNLTDEASRDWYQPYTTKTASGDYTFSKEIKDSVMFEYHDCVNTNSLPPIDIIFVRDMISFIPEKSQEVLLSEFAEKMKGNGIIVSGDNEVLSVPGFTRKTSGNVAFYSK</sequence>
<reference evidence="3 4" key="1">
    <citation type="submission" date="2020-11" db="EMBL/GenBank/DDBJ databases">
        <title>Treponema Peruensis nv. sp., first commensal Treponema isolated from human feces.</title>
        <authorList>
            <person name="Belkhou C."/>
            <person name="Raes J."/>
        </authorList>
    </citation>
    <scope>NUCLEOTIDE SEQUENCE [LARGE SCALE GENOMIC DNA]</scope>
    <source>
        <strain evidence="3 4">RCC2812</strain>
    </source>
</reference>
<dbReference type="SUPFAM" id="SSF53335">
    <property type="entry name" value="S-adenosyl-L-methionine-dependent methyltransferases"/>
    <property type="match status" value="1"/>
</dbReference>
<organism evidence="3 4">
    <name type="scientific">Treponema peruense</name>
    <dbReference type="NCBI Taxonomy" id="2787628"/>
    <lineage>
        <taxon>Bacteria</taxon>
        <taxon>Pseudomonadati</taxon>
        <taxon>Spirochaetota</taxon>
        <taxon>Spirochaetia</taxon>
        <taxon>Spirochaetales</taxon>
        <taxon>Treponemataceae</taxon>
        <taxon>Treponema</taxon>
    </lineage>
</organism>
<dbReference type="InterPro" id="IPR036061">
    <property type="entry name" value="CheW-like_dom_sf"/>
</dbReference>
<dbReference type="InterPro" id="IPR000780">
    <property type="entry name" value="CheR_MeTrfase"/>
</dbReference>
<dbReference type="GO" id="GO:0007165">
    <property type="term" value="P:signal transduction"/>
    <property type="evidence" value="ECO:0007669"/>
    <property type="project" value="InterPro"/>
</dbReference>
<evidence type="ECO:0000313" key="4">
    <source>
        <dbReference type="Proteomes" id="UP000595224"/>
    </source>
</evidence>